<dbReference type="GO" id="GO:0016757">
    <property type="term" value="F:glycosyltransferase activity"/>
    <property type="evidence" value="ECO:0007669"/>
    <property type="project" value="InterPro"/>
</dbReference>
<gene>
    <name evidence="3" type="ORF">F3D71_01025</name>
</gene>
<evidence type="ECO:0000259" key="2">
    <source>
        <dbReference type="Pfam" id="PF00534"/>
    </source>
</evidence>
<sequence length="370" mass="44023">MEKNKLCIVYNTAPRYREAIFRAIDAEWNCDWYFGHTTTDIKEMDTSLLNKVYYYKTYWWGQKFYWQHGILGLLFRHDYRLFFMLLESRCLTAYLFFFLAHFFFPKKKVYIWTHGWYGKETKIEAKLKLWLFRHVDGIFVYGNHAKCLLMEQGLSEKKLFVIHNSLAYDKQRAIRERIKPSDIYKEHFNNRCPTLIFIGRLTPVKRLDLLIDAVSLLNARNEYYNIVFVGDGEMRSNLEKNVSEKGLTKNVWFYGSCYDEQTNAELIYNADMCVAPGNVGLTAIHAMTFGCPVITHSDFKWQMPEFEAIHPGKTGDFFIRDNVSALADTISHWFTVKQSQRETVRQNCFHEIDTQWTPQFQMEVIKRYLK</sequence>
<dbReference type="CDD" id="cd03801">
    <property type="entry name" value="GT4_PimA-like"/>
    <property type="match status" value="1"/>
</dbReference>
<feature type="domain" description="Glycosyl transferase family 1" evidence="2">
    <location>
        <begin position="185"/>
        <end position="341"/>
    </location>
</feature>
<keyword evidence="3" id="KW-0808">Transferase</keyword>
<keyword evidence="1" id="KW-0812">Transmembrane</keyword>
<dbReference type="Pfam" id="PF00534">
    <property type="entry name" value="Glycos_transf_1"/>
    <property type="match status" value="1"/>
</dbReference>
<accession>A0A5M5CB03</accession>
<name>A0A5M5CB03_BACOV</name>
<dbReference type="InterPro" id="IPR001296">
    <property type="entry name" value="Glyco_trans_1"/>
</dbReference>
<dbReference type="SUPFAM" id="SSF53756">
    <property type="entry name" value="UDP-Glycosyltransferase/glycogen phosphorylase"/>
    <property type="match status" value="1"/>
</dbReference>
<keyword evidence="1" id="KW-0472">Membrane</keyword>
<organism evidence="3 4">
    <name type="scientific">Bacteroides ovatus</name>
    <dbReference type="NCBI Taxonomy" id="28116"/>
    <lineage>
        <taxon>Bacteria</taxon>
        <taxon>Pseudomonadati</taxon>
        <taxon>Bacteroidota</taxon>
        <taxon>Bacteroidia</taxon>
        <taxon>Bacteroidales</taxon>
        <taxon>Bacteroidaceae</taxon>
        <taxon>Bacteroides</taxon>
    </lineage>
</organism>
<comment type="caution">
    <text evidence="3">The sequence shown here is derived from an EMBL/GenBank/DDBJ whole genome shotgun (WGS) entry which is preliminary data.</text>
</comment>
<feature type="transmembrane region" description="Helical" evidence="1">
    <location>
        <begin position="81"/>
        <end position="104"/>
    </location>
</feature>
<dbReference type="EMBL" id="VWLE01000005">
    <property type="protein sequence ID" value="KAA3954744.1"/>
    <property type="molecule type" value="Genomic_DNA"/>
</dbReference>
<keyword evidence="1" id="KW-1133">Transmembrane helix</keyword>
<proteinExistence type="predicted"/>
<dbReference type="Gene3D" id="3.40.50.2000">
    <property type="entry name" value="Glycogen Phosphorylase B"/>
    <property type="match status" value="2"/>
</dbReference>
<dbReference type="PANTHER" id="PTHR12526">
    <property type="entry name" value="GLYCOSYLTRANSFERASE"/>
    <property type="match status" value="1"/>
</dbReference>
<reference evidence="3 4" key="1">
    <citation type="journal article" date="2019" name="Nat. Med.">
        <title>A library of human gut bacterial isolates paired with longitudinal multiomics data enables mechanistic microbiome research.</title>
        <authorList>
            <person name="Poyet M."/>
            <person name="Groussin M."/>
            <person name="Gibbons S.M."/>
            <person name="Avila-Pacheco J."/>
            <person name="Jiang X."/>
            <person name="Kearney S.M."/>
            <person name="Perrotta A.R."/>
            <person name="Berdy B."/>
            <person name="Zhao S."/>
            <person name="Lieberman T.D."/>
            <person name="Swanson P.K."/>
            <person name="Smith M."/>
            <person name="Roesemann S."/>
            <person name="Alexander J.E."/>
            <person name="Rich S.A."/>
            <person name="Livny J."/>
            <person name="Vlamakis H."/>
            <person name="Clish C."/>
            <person name="Bullock K."/>
            <person name="Deik A."/>
            <person name="Scott J."/>
            <person name="Pierce K.A."/>
            <person name="Xavier R.J."/>
            <person name="Alm E.J."/>
        </authorList>
    </citation>
    <scope>NUCLEOTIDE SEQUENCE [LARGE SCALE GENOMIC DNA]</scope>
    <source>
        <strain evidence="3 4">BIOML-A163</strain>
    </source>
</reference>
<evidence type="ECO:0000313" key="3">
    <source>
        <dbReference type="EMBL" id="KAA3954744.1"/>
    </source>
</evidence>
<dbReference type="AlphaFoldDB" id="A0A5M5CB03"/>
<evidence type="ECO:0000313" key="4">
    <source>
        <dbReference type="Proteomes" id="UP000323717"/>
    </source>
</evidence>
<protein>
    <submittedName>
        <fullName evidence="3">Glycosyltransferase family 4 protein</fullName>
    </submittedName>
</protein>
<dbReference type="Proteomes" id="UP000323717">
    <property type="component" value="Unassembled WGS sequence"/>
</dbReference>
<evidence type="ECO:0000256" key="1">
    <source>
        <dbReference type="SAM" id="Phobius"/>
    </source>
</evidence>